<keyword evidence="3" id="KW-1185">Reference proteome</keyword>
<evidence type="ECO:0000313" key="2">
    <source>
        <dbReference type="EMBL" id="OAD78945.1"/>
    </source>
</evidence>
<feature type="region of interest" description="Disordered" evidence="1">
    <location>
        <begin position="1"/>
        <end position="45"/>
    </location>
</feature>
<dbReference type="VEuPathDB" id="FungiDB:PHYBLDRAFT_76972"/>
<feature type="compositionally biased region" description="Acidic residues" evidence="1">
    <location>
        <begin position="271"/>
        <end position="284"/>
    </location>
</feature>
<dbReference type="InParanoid" id="A0A162Y8C7"/>
<dbReference type="AlphaFoldDB" id="A0A162Y8C7"/>
<organism evidence="2 3">
    <name type="scientific">Phycomyces blakesleeanus (strain ATCC 8743b / DSM 1359 / FGSC 10004 / NBRC 33097 / NRRL 1555)</name>
    <dbReference type="NCBI Taxonomy" id="763407"/>
    <lineage>
        <taxon>Eukaryota</taxon>
        <taxon>Fungi</taxon>
        <taxon>Fungi incertae sedis</taxon>
        <taxon>Mucoromycota</taxon>
        <taxon>Mucoromycotina</taxon>
        <taxon>Mucoromycetes</taxon>
        <taxon>Mucorales</taxon>
        <taxon>Phycomycetaceae</taxon>
        <taxon>Phycomyces</taxon>
    </lineage>
</organism>
<proteinExistence type="predicted"/>
<evidence type="ECO:0000256" key="1">
    <source>
        <dbReference type="SAM" id="MobiDB-lite"/>
    </source>
</evidence>
<feature type="compositionally biased region" description="Polar residues" evidence="1">
    <location>
        <begin position="1"/>
        <end position="12"/>
    </location>
</feature>
<protein>
    <submittedName>
        <fullName evidence="2">Uncharacterized protein</fullName>
    </submittedName>
</protein>
<reference evidence="3" key="1">
    <citation type="submission" date="2015-06" db="EMBL/GenBank/DDBJ databases">
        <title>Expansion of signal transduction pathways in fungi by whole-genome duplication.</title>
        <authorList>
            <consortium name="DOE Joint Genome Institute"/>
            <person name="Corrochano L.M."/>
            <person name="Kuo A."/>
            <person name="Marcet-Houben M."/>
            <person name="Polaino S."/>
            <person name="Salamov A."/>
            <person name="Villalobos J.M."/>
            <person name="Alvarez M.I."/>
            <person name="Avalos J."/>
            <person name="Benito E.P."/>
            <person name="Benoit I."/>
            <person name="Burger G."/>
            <person name="Camino L.P."/>
            <person name="Canovas D."/>
            <person name="Cerda-Olmedo E."/>
            <person name="Cheng J.-F."/>
            <person name="Dominguez A."/>
            <person name="Elias M."/>
            <person name="Eslava A.P."/>
            <person name="Glaser F."/>
            <person name="Grimwood J."/>
            <person name="Gutierrez G."/>
            <person name="Heitman J."/>
            <person name="Henrissat B."/>
            <person name="Iturriaga E.A."/>
            <person name="Lang B.F."/>
            <person name="Lavin J.L."/>
            <person name="Lee S."/>
            <person name="Li W."/>
            <person name="Lindquist E."/>
            <person name="Lopez-Garcia S."/>
            <person name="Luque E.M."/>
            <person name="Marcos A.T."/>
            <person name="Martin J."/>
            <person name="McCluskey K."/>
            <person name="Medina H.R."/>
            <person name="Miralles-Duran A."/>
            <person name="Miyazaki A."/>
            <person name="Munoz-Torres E."/>
            <person name="Oguiza J.A."/>
            <person name="Ohm R."/>
            <person name="Olmedo M."/>
            <person name="Orejas M."/>
            <person name="Ortiz-Castellanos L."/>
            <person name="Pisabarro A.G."/>
            <person name="Rodriguez-Romero J."/>
            <person name="Ruiz-Herrera J."/>
            <person name="Ruiz-Vazquez R."/>
            <person name="Sanz C."/>
            <person name="Schackwitz W."/>
            <person name="Schmutz J."/>
            <person name="Shahriari M."/>
            <person name="Shelest E."/>
            <person name="Silva-Franco F."/>
            <person name="Soanes D."/>
            <person name="Syed K."/>
            <person name="Tagua V.G."/>
            <person name="Talbot N.J."/>
            <person name="Thon M."/>
            <person name="De vries R.P."/>
            <person name="Wiebenga A."/>
            <person name="Yadav J.S."/>
            <person name="Braun E.L."/>
            <person name="Baker S."/>
            <person name="Garre V."/>
            <person name="Horwitz B."/>
            <person name="Torres-Martinez S."/>
            <person name="Idnurm A."/>
            <person name="Herrera-Estrella A."/>
            <person name="Gabaldon T."/>
            <person name="Grigoriev I.V."/>
        </authorList>
    </citation>
    <scope>NUCLEOTIDE SEQUENCE [LARGE SCALE GENOMIC DNA]</scope>
    <source>
        <strain evidence="3">NRRL 1555(-)</strain>
    </source>
</reference>
<feature type="compositionally biased region" description="Basic and acidic residues" evidence="1">
    <location>
        <begin position="285"/>
        <end position="294"/>
    </location>
</feature>
<name>A0A162Y8C7_PHYB8</name>
<dbReference type="EMBL" id="KV440973">
    <property type="protein sequence ID" value="OAD78945.1"/>
    <property type="molecule type" value="Genomic_DNA"/>
</dbReference>
<gene>
    <name evidence="2" type="ORF">PHYBLDRAFT_76972</name>
</gene>
<sequence length="301" mass="34560">MKHSINTTNLQHSHSHSHGPLTPPEDVLTSPLPTINEPQKPRKSSVTFDPALQFKNEEILSPTATESPQPMAIDLNAHAVPSSILVSLWDRENEMRDLVKHNHMFFDPLRTHLPNWSRFENTLYCPRSQLNDEAWMSRIGKALEANPSLLDRFKDLVGYIGNEPDDINGNQLNDDDEESIDAPEFDNVDLVNIRNFPNRLKKFPDSYPQFFINCQQALDSNGPANAYEHFKETLFCPRSQMTDDMWESSLNDQLKVAPILMTQLKEIIAYEAEEEEEEEEEAEEEKEKKGRGVESELQEDV</sequence>
<dbReference type="RefSeq" id="XP_018296985.1">
    <property type="nucleotide sequence ID" value="XM_018443211.1"/>
</dbReference>
<dbReference type="Proteomes" id="UP000077315">
    <property type="component" value="Unassembled WGS sequence"/>
</dbReference>
<dbReference type="GeneID" id="29004117"/>
<evidence type="ECO:0000313" key="3">
    <source>
        <dbReference type="Proteomes" id="UP000077315"/>
    </source>
</evidence>
<accession>A0A162Y8C7</accession>
<feature type="region of interest" description="Disordered" evidence="1">
    <location>
        <begin position="270"/>
        <end position="301"/>
    </location>
</feature>
<dbReference type="OrthoDB" id="5279943at2759"/>